<comment type="caution">
    <text evidence="1">The sequence shown here is derived from an EMBL/GenBank/DDBJ whole genome shotgun (WGS) entry which is preliminary data.</text>
</comment>
<evidence type="ECO:0000313" key="2">
    <source>
        <dbReference type="Proteomes" id="UP000517523"/>
    </source>
</evidence>
<protein>
    <recommendedName>
        <fullName evidence="3">SnoaL-like domain-containing protein</fullName>
    </recommendedName>
</protein>
<reference evidence="1 2" key="1">
    <citation type="submission" date="2020-08" db="EMBL/GenBank/DDBJ databases">
        <title>Genomic Encyclopedia of Type Strains, Phase III (KMG-III): the genomes of soil and plant-associated and newly described type strains.</title>
        <authorList>
            <person name="Whitman W."/>
        </authorList>
    </citation>
    <scope>NUCLEOTIDE SEQUENCE [LARGE SCALE GENOMIC DNA]</scope>
    <source>
        <strain evidence="1 2">CECT 5831</strain>
    </source>
</reference>
<accession>A0A839TW09</accession>
<dbReference type="RefSeq" id="WP_183586118.1">
    <property type="nucleotide sequence ID" value="NZ_JACHXJ010000006.1"/>
</dbReference>
<name>A0A839TW09_9BACL</name>
<organism evidence="1 2">
    <name type="scientific">Paenibacillus rhizosphaerae</name>
    <dbReference type="NCBI Taxonomy" id="297318"/>
    <lineage>
        <taxon>Bacteria</taxon>
        <taxon>Bacillati</taxon>
        <taxon>Bacillota</taxon>
        <taxon>Bacilli</taxon>
        <taxon>Bacillales</taxon>
        <taxon>Paenibacillaceae</taxon>
        <taxon>Paenibacillus</taxon>
    </lineage>
</organism>
<evidence type="ECO:0000313" key="1">
    <source>
        <dbReference type="EMBL" id="MBB3131354.1"/>
    </source>
</evidence>
<dbReference type="Proteomes" id="UP000517523">
    <property type="component" value="Unassembled WGS sequence"/>
</dbReference>
<dbReference type="InterPro" id="IPR032710">
    <property type="entry name" value="NTF2-like_dom_sf"/>
</dbReference>
<dbReference type="AlphaFoldDB" id="A0A839TW09"/>
<evidence type="ECO:0008006" key="3">
    <source>
        <dbReference type="Google" id="ProtNLM"/>
    </source>
</evidence>
<dbReference type="SUPFAM" id="SSF54427">
    <property type="entry name" value="NTF2-like"/>
    <property type="match status" value="1"/>
</dbReference>
<sequence>MSNQQTIENQEAQQAIRESAQDTFRNHLKHLSGGNIEAWVDLWQEDGMLEFPYRETGNPYNQTYISVVRTKDGPIESYRDFWNPLVAIESVGIVSDVVRFSE</sequence>
<dbReference type="EMBL" id="JACHXJ010000006">
    <property type="protein sequence ID" value="MBB3131354.1"/>
    <property type="molecule type" value="Genomic_DNA"/>
</dbReference>
<dbReference type="Gene3D" id="3.10.450.50">
    <property type="match status" value="2"/>
</dbReference>
<gene>
    <name evidence="1" type="ORF">FHS19_006074</name>
</gene>
<proteinExistence type="predicted"/>